<protein>
    <submittedName>
        <fullName evidence="4">Nucleic acid-binding protein</fullName>
    </submittedName>
    <submittedName>
        <fullName evidence="3">Putative zinc ribbon domain protein</fullName>
    </submittedName>
</protein>
<reference evidence="3" key="2">
    <citation type="submission" date="2015-01" db="EMBL/GenBank/DDBJ databases">
        <authorList>
            <person name="Xiang T."/>
            <person name="Song Y."/>
            <person name="Huang L."/>
            <person name="Wang B."/>
            <person name="Wu P."/>
        </authorList>
    </citation>
    <scope>NUCLEOTIDE SEQUENCE [LARGE SCALE GENOMIC DNA]</scope>
    <source>
        <strain evidence="3">V1</strain>
    </source>
</reference>
<proteinExistence type="predicted"/>
<keyword evidence="5" id="KW-1185">Reference proteome</keyword>
<dbReference type="PANTHER" id="PTHR39082:SF1">
    <property type="entry name" value="SCAVENGER RECEPTOR CLASS A MEMBER 3"/>
    <property type="match status" value="1"/>
</dbReference>
<dbReference type="OrthoDB" id="9795058at2"/>
<dbReference type="Pfam" id="PF02591">
    <property type="entry name" value="Zn_ribbon_9"/>
    <property type="match status" value="1"/>
</dbReference>
<reference evidence="4 6" key="3">
    <citation type="submission" date="2019-08" db="EMBL/GenBank/DDBJ databases">
        <authorList>
            <person name="Kuhnert P."/>
        </authorList>
    </citation>
    <scope>NUCLEOTIDE SEQUENCE [LARGE SCALE GENOMIC DNA]</scope>
    <source>
        <strain evidence="4 6">B36.5</strain>
    </source>
</reference>
<dbReference type="PANTHER" id="PTHR39082">
    <property type="entry name" value="PHOSPHOLIPASE C-BETA-2-RELATED"/>
    <property type="match status" value="1"/>
</dbReference>
<sequence>MVTTDVFDKLRELQDILAEKNELEQQIFEAPKLLVAQEELLTRYKEGFIKKNAEYEEVRKAIGALKADLFETEQRREAAEAAMDNISTQREYDALDKEIQEATKQEEKIRAEMVKFDTRYKKLDEEIKLDQNEIAHQEKELEENKAVIDTNIQKKRDKIKQLEEEEKQLSPDLDGDTLFKFERIIKSKQGVGIVPVQGNICSGCHMILPAQFAIEVHKGKSIMYCPYCSRILYYQETTGPETAFFDEEDMGGLVDLVDEDTNDTVSDNFDDD</sequence>
<dbReference type="EMBL" id="CP042817">
    <property type="protein sequence ID" value="QEJ98873.1"/>
    <property type="molecule type" value="Genomic_DNA"/>
</dbReference>
<dbReference type="Proteomes" id="UP000042527">
    <property type="component" value="Unassembled WGS sequence"/>
</dbReference>
<evidence type="ECO:0000313" key="5">
    <source>
        <dbReference type="Proteomes" id="UP000042527"/>
    </source>
</evidence>
<reference evidence="5" key="1">
    <citation type="submission" date="2015-01" db="EMBL/GenBank/DDBJ databases">
        <authorList>
            <person name="Manzoor Shahid"/>
            <person name="Zubair Saima"/>
        </authorList>
    </citation>
    <scope>NUCLEOTIDE SEQUENCE [LARGE SCALE GENOMIC DNA]</scope>
    <source>
        <strain evidence="5">V1</strain>
    </source>
</reference>
<evidence type="ECO:0000313" key="4">
    <source>
        <dbReference type="EMBL" id="QEJ98873.1"/>
    </source>
</evidence>
<dbReference type="InterPro" id="IPR003743">
    <property type="entry name" value="Zf-RING_7"/>
</dbReference>
<evidence type="ECO:0000313" key="3">
    <source>
        <dbReference type="EMBL" id="CEM61173.1"/>
    </source>
</evidence>
<keyword evidence="1" id="KW-0175">Coiled coil</keyword>
<dbReference type="InterPro" id="IPR052376">
    <property type="entry name" value="Oxidative_Scav/Glycosyltrans"/>
</dbReference>
<accession>A0A0B7GRU6</accession>
<dbReference type="Proteomes" id="UP000323594">
    <property type="component" value="Chromosome"/>
</dbReference>
<dbReference type="Gene3D" id="1.10.287.1490">
    <property type="match status" value="1"/>
</dbReference>
<evidence type="ECO:0000259" key="2">
    <source>
        <dbReference type="Pfam" id="PF02591"/>
    </source>
</evidence>
<feature type="coiled-coil region" evidence="1">
    <location>
        <begin position="62"/>
        <end position="165"/>
    </location>
</feature>
<dbReference type="AlphaFoldDB" id="A0A0B7GRU6"/>
<gene>
    <name evidence="4" type="ORF">FUT82_13300</name>
    <name evidence="3" type="ORF">TPHV1_150055</name>
</gene>
<evidence type="ECO:0000256" key="1">
    <source>
        <dbReference type="SAM" id="Coils"/>
    </source>
</evidence>
<dbReference type="EMBL" id="CDNC01000007">
    <property type="protein sequence ID" value="CEM61173.1"/>
    <property type="molecule type" value="Genomic_DNA"/>
</dbReference>
<name>A0A0B7GRU6_TREPH</name>
<evidence type="ECO:0000313" key="6">
    <source>
        <dbReference type="Proteomes" id="UP000323594"/>
    </source>
</evidence>
<feature type="domain" description="C4-type zinc ribbon" evidence="2">
    <location>
        <begin position="201"/>
        <end position="232"/>
    </location>
</feature>
<dbReference type="RefSeq" id="WP_044634450.1">
    <property type="nucleotide sequence ID" value="NZ_CDNC01000007.1"/>
</dbReference>
<organism evidence="3 5">
    <name type="scientific">Treponema phagedenis</name>
    <dbReference type="NCBI Taxonomy" id="162"/>
    <lineage>
        <taxon>Bacteria</taxon>
        <taxon>Pseudomonadati</taxon>
        <taxon>Spirochaetota</taxon>
        <taxon>Spirochaetia</taxon>
        <taxon>Spirochaetales</taxon>
        <taxon>Treponemataceae</taxon>
        <taxon>Treponema</taxon>
    </lineage>
</organism>